<dbReference type="OrthoDB" id="9809318at2"/>
<dbReference type="SMART" id="SM00850">
    <property type="entry name" value="LytTR"/>
    <property type="match status" value="1"/>
</dbReference>
<dbReference type="PANTHER" id="PTHR37299">
    <property type="entry name" value="TRANSCRIPTIONAL REGULATOR-RELATED"/>
    <property type="match status" value="1"/>
</dbReference>
<evidence type="ECO:0000313" key="5">
    <source>
        <dbReference type="EMBL" id="SCB84418.1"/>
    </source>
</evidence>
<dbReference type="GO" id="GO:0000156">
    <property type="term" value="F:phosphorelay response regulator activity"/>
    <property type="evidence" value="ECO:0007669"/>
    <property type="project" value="InterPro"/>
</dbReference>
<organism evidence="5 6">
    <name type="scientific">Weissella bombi</name>
    <dbReference type="NCBI Taxonomy" id="1505725"/>
    <lineage>
        <taxon>Bacteria</taxon>
        <taxon>Bacillati</taxon>
        <taxon>Bacillota</taxon>
        <taxon>Bacilli</taxon>
        <taxon>Lactobacillales</taxon>
        <taxon>Lactobacillaceae</taxon>
        <taxon>Weissella</taxon>
    </lineage>
</organism>
<dbReference type="EMBL" id="FMAO01000002">
    <property type="protein sequence ID" value="SCB84418.1"/>
    <property type="molecule type" value="Genomic_DNA"/>
</dbReference>
<dbReference type="InterPro" id="IPR007492">
    <property type="entry name" value="LytTR_DNA-bd_dom"/>
</dbReference>
<dbReference type="Proteomes" id="UP000199268">
    <property type="component" value="Unassembled WGS sequence"/>
</dbReference>
<evidence type="ECO:0000256" key="2">
    <source>
        <dbReference type="ARBA" id="ARBA00023012"/>
    </source>
</evidence>
<proteinExistence type="predicted"/>
<dbReference type="RefSeq" id="WP_092461650.1">
    <property type="nucleotide sequence ID" value="NZ_BJEE01000001.1"/>
</dbReference>
<reference evidence="6" key="1">
    <citation type="submission" date="2016-08" db="EMBL/GenBank/DDBJ databases">
        <authorList>
            <person name="Varghese N."/>
            <person name="Submissions Spin"/>
        </authorList>
    </citation>
    <scope>NUCLEOTIDE SEQUENCE [LARGE SCALE GENOMIC DNA]</scope>
    <source>
        <strain evidence="6">R-53094</strain>
    </source>
</reference>
<dbReference type="InterPro" id="IPR046947">
    <property type="entry name" value="LytR-like"/>
</dbReference>
<name>A0A1C3ZPW7_9LACO</name>
<evidence type="ECO:0000259" key="4">
    <source>
        <dbReference type="PROSITE" id="PS50930"/>
    </source>
</evidence>
<keyword evidence="1" id="KW-0963">Cytoplasm</keyword>
<evidence type="ECO:0000313" key="6">
    <source>
        <dbReference type="Proteomes" id="UP000199268"/>
    </source>
</evidence>
<feature type="domain" description="HTH LytTR-type" evidence="4">
    <location>
        <begin position="142"/>
        <end position="246"/>
    </location>
</feature>
<keyword evidence="6" id="KW-1185">Reference proteome</keyword>
<dbReference type="PROSITE" id="PS50930">
    <property type="entry name" value="HTH_LYTTR"/>
    <property type="match status" value="1"/>
</dbReference>
<keyword evidence="3" id="KW-0010">Activator</keyword>
<dbReference type="AlphaFoldDB" id="A0A1C3ZPW7"/>
<accession>A0A1C3ZPW7</accession>
<dbReference type="Gene3D" id="3.40.50.2300">
    <property type="match status" value="1"/>
</dbReference>
<dbReference type="PANTHER" id="PTHR37299:SF3">
    <property type="entry name" value="STAGE 0 SPORULATION PROTEIN A HOMOLOG"/>
    <property type="match status" value="1"/>
</dbReference>
<keyword evidence="5" id="KW-0238">DNA-binding</keyword>
<dbReference type="STRING" id="1505725.GA0061074_102137"/>
<evidence type="ECO:0000256" key="3">
    <source>
        <dbReference type="ARBA" id="ARBA00023159"/>
    </source>
</evidence>
<sequence>MLEIIILEDGQQRLTWISNFIKRYTKFEELAVTIKIATPDVERIKAFVQTSLHQNFLFFIYVVDDEGVRLGKYIRKKLPAANLVFIAACEEPLSSILKHRLAPLDYVADLTNDDLIEEAIRKDINISLKRTVDHMYNNPEKFVYKLQNRYYDVPMSEILYIASKPNYVNRVILYTKNTVIELNDSLSNIEKRHPALFRSHKGFIVNLSAVNYVDVQANRIYFRSHEDLFCPISVRKKQRFKEIWRQEKL</sequence>
<dbReference type="Pfam" id="PF04397">
    <property type="entry name" value="LytTR"/>
    <property type="match status" value="1"/>
</dbReference>
<gene>
    <name evidence="5" type="ORF">GA0061074_102137</name>
</gene>
<dbReference type="Gene3D" id="2.40.50.1020">
    <property type="entry name" value="LytTr DNA-binding domain"/>
    <property type="match status" value="1"/>
</dbReference>
<dbReference type="GO" id="GO:0003677">
    <property type="term" value="F:DNA binding"/>
    <property type="evidence" value="ECO:0007669"/>
    <property type="project" value="UniProtKB-KW"/>
</dbReference>
<protein>
    <submittedName>
        <fullName evidence="5">DNA-binding response regulator, LytR/AlgR family</fullName>
    </submittedName>
</protein>
<keyword evidence="2" id="KW-0902">Two-component regulatory system</keyword>
<evidence type="ECO:0000256" key="1">
    <source>
        <dbReference type="ARBA" id="ARBA00022490"/>
    </source>
</evidence>